<keyword evidence="3" id="KW-1185">Reference proteome</keyword>
<dbReference type="EMBL" id="ABEU02000016">
    <property type="protein sequence ID" value="PNR38306.1"/>
    <property type="molecule type" value="Genomic_DNA"/>
</dbReference>
<sequence>MHPYLRAPLPAEVRQVKEGPQPDCAEAAAACPLPCRTSQYQSAQGSVPLMAYTTRLGRGMLRDKHIIPNQVENKWPGVLPSTYRLRWRTVWLRSRCKNEAGLPWLLWHRAVAVNVWQGRISQEIVLRCLVCPRGSDESVLHRFWEYDSAQRAWQWGIHVLKLLVAGADASGPWQPLSWR</sequence>
<organism evidence="1">
    <name type="scientific">Physcomitrium patens</name>
    <name type="common">Spreading-leaved earth moss</name>
    <name type="synonym">Physcomitrella patens</name>
    <dbReference type="NCBI Taxonomy" id="3218"/>
    <lineage>
        <taxon>Eukaryota</taxon>
        <taxon>Viridiplantae</taxon>
        <taxon>Streptophyta</taxon>
        <taxon>Embryophyta</taxon>
        <taxon>Bryophyta</taxon>
        <taxon>Bryophytina</taxon>
        <taxon>Bryopsida</taxon>
        <taxon>Funariidae</taxon>
        <taxon>Funariales</taxon>
        <taxon>Funariaceae</taxon>
        <taxon>Physcomitrium</taxon>
    </lineage>
</organism>
<dbReference type="OMA" id="SETIHHA"/>
<gene>
    <name evidence="1" type="ORF">PHYPA_021417</name>
</gene>
<evidence type="ECO:0000313" key="3">
    <source>
        <dbReference type="Proteomes" id="UP000006727"/>
    </source>
</evidence>
<evidence type="ECO:0000313" key="1">
    <source>
        <dbReference type="EMBL" id="PNR38306.1"/>
    </source>
</evidence>
<accession>A0A2K1J9V3</accession>
<dbReference type="InParanoid" id="A0A2K1J9V3"/>
<dbReference type="AlphaFoldDB" id="A0A2K1J9V3"/>
<evidence type="ECO:0000313" key="2">
    <source>
        <dbReference type="EnsemblPlants" id="Pp3c16_24410V3.1"/>
    </source>
</evidence>
<reference evidence="1 3" key="2">
    <citation type="journal article" date="2018" name="Plant J.">
        <title>The Physcomitrella patens chromosome-scale assembly reveals moss genome structure and evolution.</title>
        <authorList>
            <person name="Lang D."/>
            <person name="Ullrich K.K."/>
            <person name="Murat F."/>
            <person name="Fuchs J."/>
            <person name="Jenkins J."/>
            <person name="Haas F.B."/>
            <person name="Piednoel M."/>
            <person name="Gundlach H."/>
            <person name="Van Bel M."/>
            <person name="Meyberg R."/>
            <person name="Vives C."/>
            <person name="Morata J."/>
            <person name="Symeonidi A."/>
            <person name="Hiss M."/>
            <person name="Muchero W."/>
            <person name="Kamisugi Y."/>
            <person name="Saleh O."/>
            <person name="Blanc G."/>
            <person name="Decker E.L."/>
            <person name="van Gessel N."/>
            <person name="Grimwood J."/>
            <person name="Hayes R.D."/>
            <person name="Graham S.W."/>
            <person name="Gunter L.E."/>
            <person name="McDaniel S.F."/>
            <person name="Hoernstein S.N.W."/>
            <person name="Larsson A."/>
            <person name="Li F.W."/>
            <person name="Perroud P.F."/>
            <person name="Phillips J."/>
            <person name="Ranjan P."/>
            <person name="Rokshar D.S."/>
            <person name="Rothfels C.J."/>
            <person name="Schneider L."/>
            <person name="Shu S."/>
            <person name="Stevenson D.W."/>
            <person name="Thummler F."/>
            <person name="Tillich M."/>
            <person name="Villarreal Aguilar J.C."/>
            <person name="Widiez T."/>
            <person name="Wong G.K."/>
            <person name="Wymore A."/>
            <person name="Zhang Y."/>
            <person name="Zimmer A.D."/>
            <person name="Quatrano R.S."/>
            <person name="Mayer K.F.X."/>
            <person name="Goodstein D."/>
            <person name="Casacuberta J.M."/>
            <person name="Vandepoele K."/>
            <person name="Reski R."/>
            <person name="Cuming A.C."/>
            <person name="Tuskan G.A."/>
            <person name="Maumus F."/>
            <person name="Salse J."/>
            <person name="Schmutz J."/>
            <person name="Rensing S.A."/>
        </authorList>
    </citation>
    <scope>NUCLEOTIDE SEQUENCE [LARGE SCALE GENOMIC DNA]</scope>
    <source>
        <strain evidence="2 3">cv. Gransden 2004</strain>
    </source>
</reference>
<proteinExistence type="predicted"/>
<name>A0A2K1J9V3_PHYPA</name>
<reference evidence="1 3" key="1">
    <citation type="journal article" date="2008" name="Science">
        <title>The Physcomitrella genome reveals evolutionary insights into the conquest of land by plants.</title>
        <authorList>
            <person name="Rensing S."/>
            <person name="Lang D."/>
            <person name="Zimmer A."/>
            <person name="Terry A."/>
            <person name="Salamov A."/>
            <person name="Shapiro H."/>
            <person name="Nishiyama T."/>
            <person name="Perroud P.-F."/>
            <person name="Lindquist E."/>
            <person name="Kamisugi Y."/>
            <person name="Tanahashi T."/>
            <person name="Sakakibara K."/>
            <person name="Fujita T."/>
            <person name="Oishi K."/>
            <person name="Shin-I T."/>
            <person name="Kuroki Y."/>
            <person name="Toyoda A."/>
            <person name="Suzuki Y."/>
            <person name="Hashimoto A."/>
            <person name="Yamaguchi K."/>
            <person name="Sugano A."/>
            <person name="Kohara Y."/>
            <person name="Fujiyama A."/>
            <person name="Anterola A."/>
            <person name="Aoki S."/>
            <person name="Ashton N."/>
            <person name="Barbazuk W.B."/>
            <person name="Barker E."/>
            <person name="Bennetzen J."/>
            <person name="Bezanilla M."/>
            <person name="Blankenship R."/>
            <person name="Cho S.H."/>
            <person name="Dutcher S."/>
            <person name="Estelle M."/>
            <person name="Fawcett J.A."/>
            <person name="Gundlach H."/>
            <person name="Hanada K."/>
            <person name="Heyl A."/>
            <person name="Hicks K.A."/>
            <person name="Hugh J."/>
            <person name="Lohr M."/>
            <person name="Mayer K."/>
            <person name="Melkozernov A."/>
            <person name="Murata T."/>
            <person name="Nelson D."/>
            <person name="Pils B."/>
            <person name="Prigge M."/>
            <person name="Reiss B."/>
            <person name="Renner T."/>
            <person name="Rombauts S."/>
            <person name="Rushton P."/>
            <person name="Sanderfoot A."/>
            <person name="Schween G."/>
            <person name="Shiu S.-H."/>
            <person name="Stueber K."/>
            <person name="Theodoulou F.L."/>
            <person name="Tu H."/>
            <person name="Van de Peer Y."/>
            <person name="Verrier P.J."/>
            <person name="Waters E."/>
            <person name="Wood A."/>
            <person name="Yang L."/>
            <person name="Cove D."/>
            <person name="Cuming A."/>
            <person name="Hasebe M."/>
            <person name="Lucas S."/>
            <person name="Mishler D.B."/>
            <person name="Reski R."/>
            <person name="Grigoriev I."/>
            <person name="Quatrano R.S."/>
            <person name="Boore J.L."/>
        </authorList>
    </citation>
    <scope>NUCLEOTIDE SEQUENCE [LARGE SCALE GENOMIC DNA]</scope>
    <source>
        <strain evidence="2 3">cv. Gransden 2004</strain>
    </source>
</reference>
<dbReference type="Gramene" id="Pp3c16_24410V3.1">
    <property type="protein sequence ID" value="Pp3c16_24410V3.1"/>
    <property type="gene ID" value="Pp3c16_24410"/>
</dbReference>
<reference evidence="2" key="3">
    <citation type="submission" date="2020-12" db="UniProtKB">
        <authorList>
            <consortium name="EnsemblPlants"/>
        </authorList>
    </citation>
    <scope>IDENTIFICATION</scope>
</reference>
<dbReference type="EnsemblPlants" id="Pp3c16_24410V3.1">
    <property type="protein sequence ID" value="Pp3c16_24410V3.1"/>
    <property type="gene ID" value="Pp3c16_24410"/>
</dbReference>
<dbReference type="PaxDb" id="3218-PP1S4_358V6.1"/>
<evidence type="ECO:0008006" key="4">
    <source>
        <dbReference type="Google" id="ProtNLM"/>
    </source>
</evidence>
<protein>
    <recommendedName>
        <fullName evidence="4">Reverse transcriptase zinc-binding domain-containing protein</fullName>
    </recommendedName>
</protein>
<dbReference type="Proteomes" id="UP000006727">
    <property type="component" value="Chromosome 16"/>
</dbReference>